<keyword evidence="1" id="KW-0460">Magnesium</keyword>
<keyword evidence="1" id="KW-0479">Metal-binding</keyword>
<dbReference type="SUPFAM" id="SSF81606">
    <property type="entry name" value="PP2C-like"/>
    <property type="match status" value="1"/>
</dbReference>
<dbReference type="EMBL" id="JBANAX010000748">
    <property type="protein sequence ID" value="KAL1194664.1"/>
    <property type="molecule type" value="Genomic_DNA"/>
</dbReference>
<reference evidence="2 3" key="1">
    <citation type="submission" date="2024-04" db="EMBL/GenBank/DDBJ databases">
        <title>Genome assembly C_amara_ONT_v2.</title>
        <authorList>
            <person name="Yant L."/>
            <person name="Moore C."/>
            <person name="Slenker M."/>
        </authorList>
    </citation>
    <scope>NUCLEOTIDE SEQUENCE [LARGE SCALE GENOMIC DNA]</scope>
    <source>
        <tissue evidence="2">Leaf</tissue>
    </source>
</reference>
<evidence type="ECO:0000313" key="2">
    <source>
        <dbReference type="EMBL" id="KAL1194664.1"/>
    </source>
</evidence>
<dbReference type="InterPro" id="IPR039123">
    <property type="entry name" value="PPTC7"/>
</dbReference>
<comment type="cofactor">
    <cofactor evidence="1">
        <name>Mn(2+)</name>
        <dbReference type="ChEBI" id="CHEBI:29035"/>
    </cofactor>
</comment>
<dbReference type="GO" id="GO:0046872">
    <property type="term" value="F:metal ion binding"/>
    <property type="evidence" value="ECO:0007669"/>
    <property type="project" value="UniProtKB-UniRule"/>
</dbReference>
<dbReference type="PANTHER" id="PTHR12320:SF83">
    <property type="entry name" value="PROTEIN PHOSPHATASE 2C 55-RELATED"/>
    <property type="match status" value="1"/>
</dbReference>
<gene>
    <name evidence="2" type="ORF">V5N11_031485</name>
</gene>
<dbReference type="InterPro" id="IPR036457">
    <property type="entry name" value="PPM-type-like_dom_sf"/>
</dbReference>
<comment type="similarity">
    <text evidence="1">Belongs to the PP2C family.</text>
</comment>
<keyword evidence="1" id="KW-0464">Manganese</keyword>
<comment type="caution">
    <text evidence="2">The sequence shown here is derived from an EMBL/GenBank/DDBJ whole genome shotgun (WGS) entry which is preliminary data.</text>
</comment>
<keyword evidence="1" id="KW-0378">Hydrolase</keyword>
<name>A0ABD0ZVH9_CARAN</name>
<sequence length="95" mass="10343">MLEILLILWRLSYALNLYNNEITAIVVDAVRAGIDPQVTAQKIAALARKRAVSKYRQTPFSTAAQDAGFTCSGGKPDDITVVVSYVAANENIDKD</sequence>
<dbReference type="EC" id="3.1.3.16" evidence="1"/>
<evidence type="ECO:0000256" key="1">
    <source>
        <dbReference type="RuleBase" id="RU366020"/>
    </source>
</evidence>
<dbReference type="AlphaFoldDB" id="A0ABD0ZVH9"/>
<organism evidence="2 3">
    <name type="scientific">Cardamine amara subsp. amara</name>
    <dbReference type="NCBI Taxonomy" id="228776"/>
    <lineage>
        <taxon>Eukaryota</taxon>
        <taxon>Viridiplantae</taxon>
        <taxon>Streptophyta</taxon>
        <taxon>Embryophyta</taxon>
        <taxon>Tracheophyta</taxon>
        <taxon>Spermatophyta</taxon>
        <taxon>Magnoliopsida</taxon>
        <taxon>eudicotyledons</taxon>
        <taxon>Gunneridae</taxon>
        <taxon>Pentapetalae</taxon>
        <taxon>rosids</taxon>
        <taxon>malvids</taxon>
        <taxon>Brassicales</taxon>
        <taxon>Brassicaceae</taxon>
        <taxon>Cardamineae</taxon>
        <taxon>Cardamine</taxon>
    </lineage>
</organism>
<keyword evidence="3" id="KW-1185">Reference proteome</keyword>
<dbReference type="Proteomes" id="UP001558713">
    <property type="component" value="Unassembled WGS sequence"/>
</dbReference>
<accession>A0ABD0ZVH9</accession>
<dbReference type="PANTHER" id="PTHR12320">
    <property type="entry name" value="PROTEIN PHOSPHATASE 2C"/>
    <property type="match status" value="1"/>
</dbReference>
<comment type="catalytic activity">
    <reaction evidence="1">
        <text>O-phospho-L-seryl-[protein] + H2O = L-seryl-[protein] + phosphate</text>
        <dbReference type="Rhea" id="RHEA:20629"/>
        <dbReference type="Rhea" id="RHEA-COMP:9863"/>
        <dbReference type="Rhea" id="RHEA-COMP:11604"/>
        <dbReference type="ChEBI" id="CHEBI:15377"/>
        <dbReference type="ChEBI" id="CHEBI:29999"/>
        <dbReference type="ChEBI" id="CHEBI:43474"/>
        <dbReference type="ChEBI" id="CHEBI:83421"/>
        <dbReference type="EC" id="3.1.3.16"/>
    </reaction>
</comment>
<proteinExistence type="inferred from homology"/>
<evidence type="ECO:0000313" key="3">
    <source>
        <dbReference type="Proteomes" id="UP001558713"/>
    </source>
</evidence>
<comment type="catalytic activity">
    <reaction evidence="1">
        <text>O-phospho-L-threonyl-[protein] + H2O = L-threonyl-[protein] + phosphate</text>
        <dbReference type="Rhea" id="RHEA:47004"/>
        <dbReference type="Rhea" id="RHEA-COMP:11060"/>
        <dbReference type="Rhea" id="RHEA-COMP:11605"/>
        <dbReference type="ChEBI" id="CHEBI:15377"/>
        <dbReference type="ChEBI" id="CHEBI:30013"/>
        <dbReference type="ChEBI" id="CHEBI:43474"/>
        <dbReference type="ChEBI" id="CHEBI:61977"/>
        <dbReference type="EC" id="3.1.3.16"/>
    </reaction>
</comment>
<dbReference type="GO" id="GO:0004722">
    <property type="term" value="F:protein serine/threonine phosphatase activity"/>
    <property type="evidence" value="ECO:0007669"/>
    <property type="project" value="UniProtKB-EC"/>
</dbReference>
<protein>
    <recommendedName>
        <fullName evidence="1">Protein phosphatase</fullName>
        <ecNumber evidence="1">3.1.3.16</ecNumber>
    </recommendedName>
</protein>
<comment type="cofactor">
    <cofactor evidence="1">
        <name>Mg(2+)</name>
        <dbReference type="ChEBI" id="CHEBI:18420"/>
    </cofactor>
</comment>
<keyword evidence="1" id="KW-0904">Protein phosphatase</keyword>